<feature type="domain" description="Protein FecR C-terminal" evidence="3">
    <location>
        <begin position="257"/>
        <end position="324"/>
    </location>
</feature>
<evidence type="ECO:0000259" key="2">
    <source>
        <dbReference type="Pfam" id="PF04773"/>
    </source>
</evidence>
<evidence type="ECO:0000313" key="4">
    <source>
        <dbReference type="EMBL" id="MBC9931565.1"/>
    </source>
</evidence>
<dbReference type="PIRSF" id="PIRSF018266">
    <property type="entry name" value="FecR"/>
    <property type="match status" value="1"/>
</dbReference>
<reference evidence="4 5" key="1">
    <citation type="submission" date="2020-09" db="EMBL/GenBank/DDBJ databases">
        <title>Genome sequences of type strains of Chitinophaga qingshengii and Chitinophaga varians.</title>
        <authorList>
            <person name="Kittiwongwattana C."/>
        </authorList>
    </citation>
    <scope>NUCLEOTIDE SEQUENCE [LARGE SCALE GENOMIC DNA]</scope>
    <source>
        <strain evidence="4 5">JCM 30026</strain>
    </source>
</reference>
<comment type="caution">
    <text evidence="4">The sequence shown here is derived from an EMBL/GenBank/DDBJ whole genome shotgun (WGS) entry which is preliminary data.</text>
</comment>
<name>A0ABR7TM40_9BACT</name>
<dbReference type="PANTHER" id="PTHR30273:SF2">
    <property type="entry name" value="PROTEIN FECR"/>
    <property type="match status" value="1"/>
</dbReference>
<sequence>MRPESTDQQLIQLLDKYLKGDCTAEERQQLESWYETYESRLAAEEPAEMPEFYDRMVQQLQEEQEWVAPVRRRLGWWKAAAAVLVLLAGSLLVWVLRAPRMEEVHALADQHLKVTLPDGTLVSLNVNSTLKYSPGMKNGKRDVYLEGEGFFDVAANDHSPFIIHTKDITVKVLGTRFNLKAYAGGSLETSLLQGKVAVSLNRQPEKSMQLAPLQKLTLTRKSGQQAAEGTDWGEFVADVRVIEEDNTAETDWQKDKIEFHDKSFFELAKIMERWFDKTIIIKNASLNSNRFNGSFRREDITRALKALQLTADFNYKIKGDTVIIYK</sequence>
<dbReference type="InterPro" id="IPR012373">
    <property type="entry name" value="Ferrdict_sens_TM"/>
</dbReference>
<dbReference type="Pfam" id="PF16344">
    <property type="entry name" value="FecR_C"/>
    <property type="match status" value="1"/>
</dbReference>
<dbReference type="Gene3D" id="3.55.50.30">
    <property type="match status" value="1"/>
</dbReference>
<dbReference type="Gene3D" id="2.60.120.1440">
    <property type="match status" value="1"/>
</dbReference>
<feature type="domain" description="FecR protein" evidence="2">
    <location>
        <begin position="108"/>
        <end position="196"/>
    </location>
</feature>
<keyword evidence="1" id="KW-0472">Membrane</keyword>
<dbReference type="Pfam" id="PF04773">
    <property type="entry name" value="FecR"/>
    <property type="match status" value="1"/>
</dbReference>
<dbReference type="InterPro" id="IPR006860">
    <property type="entry name" value="FecR"/>
</dbReference>
<evidence type="ECO:0000259" key="3">
    <source>
        <dbReference type="Pfam" id="PF16344"/>
    </source>
</evidence>
<organism evidence="4 5">
    <name type="scientific">Chitinophaga qingshengii</name>
    <dbReference type="NCBI Taxonomy" id="1569794"/>
    <lineage>
        <taxon>Bacteria</taxon>
        <taxon>Pseudomonadati</taxon>
        <taxon>Bacteroidota</taxon>
        <taxon>Chitinophagia</taxon>
        <taxon>Chitinophagales</taxon>
        <taxon>Chitinophagaceae</taxon>
        <taxon>Chitinophaga</taxon>
    </lineage>
</organism>
<evidence type="ECO:0000256" key="1">
    <source>
        <dbReference type="SAM" id="Phobius"/>
    </source>
</evidence>
<accession>A0ABR7TM40</accession>
<dbReference type="EMBL" id="JACVFC010000001">
    <property type="protein sequence ID" value="MBC9931565.1"/>
    <property type="molecule type" value="Genomic_DNA"/>
</dbReference>
<proteinExistence type="predicted"/>
<dbReference type="InterPro" id="IPR032508">
    <property type="entry name" value="FecR_C"/>
</dbReference>
<keyword evidence="5" id="KW-1185">Reference proteome</keyword>
<dbReference type="PANTHER" id="PTHR30273">
    <property type="entry name" value="PERIPLASMIC SIGNAL SENSOR AND SIGMA FACTOR ACTIVATOR FECR-RELATED"/>
    <property type="match status" value="1"/>
</dbReference>
<gene>
    <name evidence="4" type="ORF">ICL07_14355</name>
</gene>
<evidence type="ECO:0000313" key="5">
    <source>
        <dbReference type="Proteomes" id="UP000659124"/>
    </source>
</evidence>
<protein>
    <submittedName>
        <fullName evidence="4">DUF4974 domain-containing protein</fullName>
    </submittedName>
</protein>
<dbReference type="Proteomes" id="UP000659124">
    <property type="component" value="Unassembled WGS sequence"/>
</dbReference>
<keyword evidence="1" id="KW-1133">Transmembrane helix</keyword>
<dbReference type="RefSeq" id="WP_188088580.1">
    <property type="nucleotide sequence ID" value="NZ_JACVFC010000001.1"/>
</dbReference>
<keyword evidence="1" id="KW-0812">Transmembrane</keyword>
<feature type="transmembrane region" description="Helical" evidence="1">
    <location>
        <begin position="76"/>
        <end position="96"/>
    </location>
</feature>